<proteinExistence type="predicted"/>
<gene>
    <name evidence="2" type="ORF">ACFPFO_13115</name>
</gene>
<evidence type="ECO:0000313" key="2">
    <source>
        <dbReference type="EMBL" id="MFC4988684.1"/>
    </source>
</evidence>
<feature type="transmembrane region" description="Helical" evidence="1">
    <location>
        <begin position="61"/>
        <end position="80"/>
    </location>
</feature>
<reference evidence="2 3" key="1">
    <citation type="journal article" date="2019" name="Int. J. Syst. Evol. Microbiol.">
        <title>The Global Catalogue of Microorganisms (GCM) 10K type strain sequencing project: providing services to taxonomists for standard genome sequencing and annotation.</title>
        <authorList>
            <consortium name="The Broad Institute Genomics Platform"/>
            <consortium name="The Broad Institute Genome Sequencing Center for Infectious Disease"/>
            <person name="Wu L."/>
            <person name="Ma J."/>
        </authorList>
    </citation>
    <scope>NUCLEOTIDE SEQUENCE [LARGE SCALE GENOMIC DNA]</scope>
    <source>
        <strain evidence="2 3">CGMCC 1.15824</strain>
    </source>
</reference>
<name>A0ABD5QGH1_9EURY</name>
<keyword evidence="1" id="KW-0472">Membrane</keyword>
<keyword evidence="3" id="KW-1185">Reference proteome</keyword>
<sequence length="112" mass="11492">MNQTPLLAVLVGLAIGVALVRFAVGSTTALVVGLVYTGAAYFVLASDRSLLEASPDFEGRAATVAYGIGVFALSVSPLAFGRRTAGGDLDPVFVVWLAGVIAFLEFARSAAE</sequence>
<feature type="transmembrane region" description="Helical" evidence="1">
    <location>
        <begin position="92"/>
        <end position="111"/>
    </location>
</feature>
<keyword evidence="1" id="KW-1133">Transmembrane helix</keyword>
<evidence type="ECO:0000313" key="3">
    <source>
        <dbReference type="Proteomes" id="UP001595925"/>
    </source>
</evidence>
<dbReference type="EMBL" id="JBHSJG010000036">
    <property type="protein sequence ID" value="MFC4988684.1"/>
    <property type="molecule type" value="Genomic_DNA"/>
</dbReference>
<accession>A0ABD5QGH1</accession>
<dbReference type="RefSeq" id="WP_224827416.1">
    <property type="nucleotide sequence ID" value="NZ_JAIVEF010000001.1"/>
</dbReference>
<comment type="caution">
    <text evidence="2">The sequence shown here is derived from an EMBL/GenBank/DDBJ whole genome shotgun (WGS) entry which is preliminary data.</text>
</comment>
<dbReference type="Proteomes" id="UP001595925">
    <property type="component" value="Unassembled WGS sequence"/>
</dbReference>
<protein>
    <submittedName>
        <fullName evidence="2">Uncharacterized protein</fullName>
    </submittedName>
</protein>
<evidence type="ECO:0000256" key="1">
    <source>
        <dbReference type="SAM" id="Phobius"/>
    </source>
</evidence>
<keyword evidence="1" id="KW-0812">Transmembrane</keyword>
<dbReference type="AlphaFoldDB" id="A0ABD5QGH1"/>
<organism evidence="2 3">
    <name type="scientific">Saliphagus infecundisoli</name>
    <dbReference type="NCBI Taxonomy" id="1849069"/>
    <lineage>
        <taxon>Archaea</taxon>
        <taxon>Methanobacteriati</taxon>
        <taxon>Methanobacteriota</taxon>
        <taxon>Stenosarchaea group</taxon>
        <taxon>Halobacteria</taxon>
        <taxon>Halobacteriales</taxon>
        <taxon>Natrialbaceae</taxon>
        <taxon>Saliphagus</taxon>
    </lineage>
</organism>